<dbReference type="EMBL" id="JAUEPP010000003">
    <property type="protein sequence ID" value="KAK3347448.1"/>
    <property type="molecule type" value="Genomic_DNA"/>
</dbReference>
<organism evidence="2 3">
    <name type="scientific">Neurospora tetraspora</name>
    <dbReference type="NCBI Taxonomy" id="94610"/>
    <lineage>
        <taxon>Eukaryota</taxon>
        <taxon>Fungi</taxon>
        <taxon>Dikarya</taxon>
        <taxon>Ascomycota</taxon>
        <taxon>Pezizomycotina</taxon>
        <taxon>Sordariomycetes</taxon>
        <taxon>Sordariomycetidae</taxon>
        <taxon>Sordariales</taxon>
        <taxon>Sordariaceae</taxon>
        <taxon>Neurospora</taxon>
    </lineage>
</organism>
<reference evidence="2" key="1">
    <citation type="journal article" date="2023" name="Mol. Phylogenet. Evol.">
        <title>Genome-scale phylogeny and comparative genomics of the fungal order Sordariales.</title>
        <authorList>
            <person name="Hensen N."/>
            <person name="Bonometti L."/>
            <person name="Westerberg I."/>
            <person name="Brannstrom I.O."/>
            <person name="Guillou S."/>
            <person name="Cros-Aarteil S."/>
            <person name="Calhoun S."/>
            <person name="Haridas S."/>
            <person name="Kuo A."/>
            <person name="Mondo S."/>
            <person name="Pangilinan J."/>
            <person name="Riley R."/>
            <person name="LaButti K."/>
            <person name="Andreopoulos B."/>
            <person name="Lipzen A."/>
            <person name="Chen C."/>
            <person name="Yan M."/>
            <person name="Daum C."/>
            <person name="Ng V."/>
            <person name="Clum A."/>
            <person name="Steindorff A."/>
            <person name="Ohm R.A."/>
            <person name="Martin F."/>
            <person name="Silar P."/>
            <person name="Natvig D.O."/>
            <person name="Lalanne C."/>
            <person name="Gautier V."/>
            <person name="Ament-Velasquez S.L."/>
            <person name="Kruys A."/>
            <person name="Hutchinson M.I."/>
            <person name="Powell A.J."/>
            <person name="Barry K."/>
            <person name="Miller A.N."/>
            <person name="Grigoriev I.V."/>
            <person name="Debuchy R."/>
            <person name="Gladieux P."/>
            <person name="Hiltunen Thoren M."/>
            <person name="Johannesson H."/>
        </authorList>
    </citation>
    <scope>NUCLEOTIDE SEQUENCE</scope>
    <source>
        <strain evidence="2">CBS 560.94</strain>
    </source>
</reference>
<feature type="compositionally biased region" description="Polar residues" evidence="1">
    <location>
        <begin position="154"/>
        <end position="170"/>
    </location>
</feature>
<dbReference type="GeneID" id="87861668"/>
<keyword evidence="3" id="KW-1185">Reference proteome</keyword>
<sequence length="348" mass="37795">MAAPGYHYSNGLFNEDHLPPTGSSPPPPYHIVVADRPHRASASHPQGQSSPILTTFQTLPRGAPAQGHATSVSPTSAYAVLASEMAGAQGQVYHQFVQVPYPGTRYPPGVPPGFPPSPSSPLSPAAARSPHQASAHLVPQQLPTHTGRDPGSAVPSSIQPTPPVSAQQPISAPTSTSTFTSTLTATATNCTDTWTPEQDRFIFRLGNHKRKSHQKISIALEDVFQVKRDVGAIARRLAQLRARSKVWSEDLHFTADPNRDRNSLNDADNKQSADLRLAVRLELEGMLAQGNLTRTTQERMVSEQKERSARCTIAMGQRERGREREWEWVDGDGNGDAAGDQVEDYEIL</sequence>
<evidence type="ECO:0000313" key="3">
    <source>
        <dbReference type="Proteomes" id="UP001278500"/>
    </source>
</evidence>
<name>A0AAE0JGG8_9PEZI</name>
<gene>
    <name evidence="2" type="ORF">B0H65DRAFT_424473</name>
</gene>
<feature type="region of interest" description="Disordered" evidence="1">
    <location>
        <begin position="107"/>
        <end position="179"/>
    </location>
</feature>
<dbReference type="AlphaFoldDB" id="A0AAE0JGG8"/>
<feature type="compositionally biased region" description="Pro residues" evidence="1">
    <location>
        <begin position="108"/>
        <end position="121"/>
    </location>
</feature>
<proteinExistence type="predicted"/>
<evidence type="ECO:0000256" key="1">
    <source>
        <dbReference type="SAM" id="MobiDB-lite"/>
    </source>
</evidence>
<dbReference type="RefSeq" id="XP_062682530.1">
    <property type="nucleotide sequence ID" value="XM_062824514.1"/>
</dbReference>
<reference evidence="2" key="2">
    <citation type="submission" date="2023-06" db="EMBL/GenBank/DDBJ databases">
        <authorList>
            <consortium name="Lawrence Berkeley National Laboratory"/>
            <person name="Haridas S."/>
            <person name="Hensen N."/>
            <person name="Bonometti L."/>
            <person name="Westerberg I."/>
            <person name="Brannstrom I.O."/>
            <person name="Guillou S."/>
            <person name="Cros-Aarteil S."/>
            <person name="Calhoun S."/>
            <person name="Kuo A."/>
            <person name="Mondo S."/>
            <person name="Pangilinan J."/>
            <person name="Riley R."/>
            <person name="Labutti K."/>
            <person name="Andreopoulos B."/>
            <person name="Lipzen A."/>
            <person name="Chen C."/>
            <person name="Yanf M."/>
            <person name="Daum C."/>
            <person name="Ng V."/>
            <person name="Clum A."/>
            <person name="Steindorff A."/>
            <person name="Ohm R."/>
            <person name="Martin F."/>
            <person name="Silar P."/>
            <person name="Natvig D."/>
            <person name="Lalanne C."/>
            <person name="Gautier V."/>
            <person name="Ament-Velasquez S.L."/>
            <person name="Kruys A."/>
            <person name="Hutchinson M.I."/>
            <person name="Powell A.J."/>
            <person name="Barry K."/>
            <person name="Miller A.N."/>
            <person name="Grigoriev I.V."/>
            <person name="Debuchy R."/>
            <person name="Gladieux P."/>
            <person name="Thoren M.H."/>
            <person name="Johannesson H."/>
        </authorList>
    </citation>
    <scope>NUCLEOTIDE SEQUENCE</scope>
    <source>
        <strain evidence="2">CBS 560.94</strain>
    </source>
</reference>
<comment type="caution">
    <text evidence="2">The sequence shown here is derived from an EMBL/GenBank/DDBJ whole genome shotgun (WGS) entry which is preliminary data.</text>
</comment>
<feature type="region of interest" description="Disordered" evidence="1">
    <location>
        <begin position="322"/>
        <end position="343"/>
    </location>
</feature>
<protein>
    <submittedName>
        <fullName evidence="2">Uncharacterized protein</fullName>
    </submittedName>
</protein>
<evidence type="ECO:0000313" key="2">
    <source>
        <dbReference type="EMBL" id="KAK3347448.1"/>
    </source>
</evidence>
<accession>A0AAE0JGG8</accession>
<dbReference type="Proteomes" id="UP001278500">
    <property type="component" value="Unassembled WGS sequence"/>
</dbReference>